<proteinExistence type="predicted"/>
<keyword evidence="4" id="KW-0479">Metal-binding</keyword>
<dbReference type="SFLD" id="SFLDG01386">
    <property type="entry name" value="main_SPASM_domain-containing"/>
    <property type="match status" value="1"/>
</dbReference>
<dbReference type="CDD" id="cd01335">
    <property type="entry name" value="Radical_SAM"/>
    <property type="match status" value="1"/>
</dbReference>
<evidence type="ECO:0000256" key="6">
    <source>
        <dbReference type="ARBA" id="ARBA00023014"/>
    </source>
</evidence>
<dbReference type="Gene3D" id="3.20.20.70">
    <property type="entry name" value="Aldolase class I"/>
    <property type="match status" value="1"/>
</dbReference>
<evidence type="ECO:0000256" key="1">
    <source>
        <dbReference type="ARBA" id="ARBA00001966"/>
    </source>
</evidence>
<name>A0A7V4DDC6_9BACT</name>
<dbReference type="GO" id="GO:0051536">
    <property type="term" value="F:iron-sulfur cluster binding"/>
    <property type="evidence" value="ECO:0007669"/>
    <property type="project" value="UniProtKB-KW"/>
</dbReference>
<dbReference type="PANTHER" id="PTHR11228">
    <property type="entry name" value="RADICAL SAM DOMAIN PROTEIN"/>
    <property type="match status" value="1"/>
</dbReference>
<sequence length="476" mass="54305">MNRYLMNPERVRRYLNLWIVRAVFRWVTRRTRDGSVRLEKLLVHYGKPKKGLSFLEFLSFFPVYLVIDILRILLRWEKEYLVQEIFGSRNIRRATINLARSVAEYGATRPQKFASPLLVVWNFTNLCNLRCRHCYQNAGKRTAQLSLEERLRVVDELEENFVPTLAFSGGEPLCDPEFFTVARYAASKEIYLSVATNGTLLSEDMCKKLKDHGIQYVEVSLESSSPEYHDRFRGIPGLWEKTVKGIENAVKAGLLVGVAPTVTRGNLADLPALYRLTKELGAHRFYVFNFIPTGRGREIWSDDLSPEEREEMLEVLYGCLMEKEIQVFSTSPQFGRKCVEKNPEGIVITGHYSVSEGKLARVGAEYVGGCGAGRAYCALQPDGTVTPCVFMPIPVGRLFEKRLKEIWDTSRVLRELRLRELYRGHCGVCAFRAVCGGCRARAYAYFGDYLGPDPGCKFNAEWYSSLKEEPFAQVTA</sequence>
<dbReference type="GO" id="GO:0006783">
    <property type="term" value="P:heme biosynthetic process"/>
    <property type="evidence" value="ECO:0007669"/>
    <property type="project" value="TreeGrafter"/>
</dbReference>
<dbReference type="PANTHER" id="PTHR11228:SF7">
    <property type="entry name" value="PQQA PEPTIDE CYCLASE"/>
    <property type="match status" value="1"/>
</dbReference>
<dbReference type="Pfam" id="PF04055">
    <property type="entry name" value="Radical_SAM"/>
    <property type="match status" value="1"/>
</dbReference>
<dbReference type="SUPFAM" id="SSF102114">
    <property type="entry name" value="Radical SAM enzymes"/>
    <property type="match status" value="1"/>
</dbReference>
<keyword evidence="2" id="KW-0004">4Fe-4S</keyword>
<evidence type="ECO:0000256" key="4">
    <source>
        <dbReference type="ARBA" id="ARBA00022723"/>
    </source>
</evidence>
<dbReference type="PROSITE" id="PS51918">
    <property type="entry name" value="RADICAL_SAM"/>
    <property type="match status" value="1"/>
</dbReference>
<dbReference type="SFLD" id="SFLDG01387">
    <property type="entry name" value="BtrN-like_SPASM_domain_contain"/>
    <property type="match status" value="1"/>
</dbReference>
<organism evidence="8">
    <name type="scientific">Candidatus Caldatribacterium californiense</name>
    <dbReference type="NCBI Taxonomy" id="1454726"/>
    <lineage>
        <taxon>Bacteria</taxon>
        <taxon>Pseudomonadati</taxon>
        <taxon>Atribacterota</taxon>
        <taxon>Atribacteria</taxon>
        <taxon>Atribacterales</taxon>
        <taxon>Candidatus Caldatribacteriaceae</taxon>
        <taxon>Candidatus Caldatribacterium</taxon>
    </lineage>
</organism>
<dbReference type="NCBIfam" id="TIGR04085">
    <property type="entry name" value="rSAM_more_4Fe4S"/>
    <property type="match status" value="1"/>
</dbReference>
<protein>
    <submittedName>
        <fullName evidence="8">Radical SAM protein</fullName>
    </submittedName>
</protein>
<dbReference type="AlphaFoldDB" id="A0A7V4DDC6"/>
<dbReference type="CDD" id="cd21123">
    <property type="entry name" value="SPASM_MftC-like"/>
    <property type="match status" value="1"/>
</dbReference>
<evidence type="ECO:0000259" key="7">
    <source>
        <dbReference type="PROSITE" id="PS51918"/>
    </source>
</evidence>
<gene>
    <name evidence="8" type="ORF">ENV30_01975</name>
</gene>
<dbReference type="InterPro" id="IPR006638">
    <property type="entry name" value="Elp3/MiaA/NifB-like_rSAM"/>
</dbReference>
<comment type="cofactor">
    <cofactor evidence="1">
        <name>[4Fe-4S] cluster</name>
        <dbReference type="ChEBI" id="CHEBI:49883"/>
    </cofactor>
</comment>
<dbReference type="Pfam" id="PF13186">
    <property type="entry name" value="SPASM"/>
    <property type="match status" value="1"/>
</dbReference>
<dbReference type="SFLD" id="SFLDG01067">
    <property type="entry name" value="SPASM/twitch_domain_containing"/>
    <property type="match status" value="2"/>
</dbReference>
<dbReference type="GO" id="GO:0046872">
    <property type="term" value="F:metal ion binding"/>
    <property type="evidence" value="ECO:0007669"/>
    <property type="project" value="UniProtKB-KW"/>
</dbReference>
<accession>A0A7V4DDC6</accession>
<dbReference type="EMBL" id="DTFV01000034">
    <property type="protein sequence ID" value="HGI30071.1"/>
    <property type="molecule type" value="Genomic_DNA"/>
</dbReference>
<dbReference type="InterPro" id="IPR013785">
    <property type="entry name" value="Aldolase_TIM"/>
</dbReference>
<evidence type="ECO:0000313" key="8">
    <source>
        <dbReference type="EMBL" id="HGI30071.1"/>
    </source>
</evidence>
<keyword evidence="5" id="KW-0408">Iron</keyword>
<keyword evidence="6" id="KW-0411">Iron-sulfur</keyword>
<dbReference type="SMART" id="SM00729">
    <property type="entry name" value="Elp3"/>
    <property type="match status" value="1"/>
</dbReference>
<evidence type="ECO:0000256" key="3">
    <source>
        <dbReference type="ARBA" id="ARBA00022691"/>
    </source>
</evidence>
<dbReference type="InterPro" id="IPR050377">
    <property type="entry name" value="Radical_SAM_PqqE_MftC-like"/>
</dbReference>
<dbReference type="GO" id="GO:0003824">
    <property type="term" value="F:catalytic activity"/>
    <property type="evidence" value="ECO:0007669"/>
    <property type="project" value="InterPro"/>
</dbReference>
<evidence type="ECO:0000256" key="5">
    <source>
        <dbReference type="ARBA" id="ARBA00023004"/>
    </source>
</evidence>
<dbReference type="InterPro" id="IPR034391">
    <property type="entry name" value="AdoMet-like_SPASM_containing"/>
</dbReference>
<feature type="domain" description="Radical SAM core" evidence="7">
    <location>
        <begin position="113"/>
        <end position="322"/>
    </location>
</feature>
<dbReference type="InterPro" id="IPR058240">
    <property type="entry name" value="rSAM_sf"/>
</dbReference>
<reference evidence="8" key="1">
    <citation type="journal article" date="2020" name="mSystems">
        <title>Genome- and Community-Level Interaction Insights into Carbon Utilization and Element Cycling Functions of Hydrothermarchaeota in Hydrothermal Sediment.</title>
        <authorList>
            <person name="Zhou Z."/>
            <person name="Liu Y."/>
            <person name="Xu W."/>
            <person name="Pan J."/>
            <person name="Luo Z.H."/>
            <person name="Li M."/>
        </authorList>
    </citation>
    <scope>NUCLEOTIDE SEQUENCE [LARGE SCALE GENOMIC DNA]</scope>
    <source>
        <strain evidence="8">SpSt-747</strain>
    </source>
</reference>
<dbReference type="InterPro" id="IPR023885">
    <property type="entry name" value="4Fe4S-binding_SPASM_dom"/>
</dbReference>
<dbReference type="InterPro" id="IPR007197">
    <property type="entry name" value="rSAM"/>
</dbReference>
<evidence type="ECO:0000256" key="2">
    <source>
        <dbReference type="ARBA" id="ARBA00022485"/>
    </source>
</evidence>
<dbReference type="SFLD" id="SFLDS00029">
    <property type="entry name" value="Radical_SAM"/>
    <property type="match status" value="2"/>
</dbReference>
<comment type="caution">
    <text evidence="8">The sequence shown here is derived from an EMBL/GenBank/DDBJ whole genome shotgun (WGS) entry which is preliminary data.</text>
</comment>
<keyword evidence="3" id="KW-0949">S-adenosyl-L-methionine</keyword>